<name>A0A0C2CV05_9BACT</name>
<sequence length="63" mass="7412">MQKPRPPARYRSSNLAQAARRLKDAAYYFLLRCYRMNLLDEEELRARCKHLGTSVDLADLKAR</sequence>
<dbReference type="AlphaFoldDB" id="A0A0C2CV05"/>
<evidence type="ECO:0000313" key="2">
    <source>
        <dbReference type="Proteomes" id="UP000031599"/>
    </source>
</evidence>
<accession>A0A0C2CV05</accession>
<protein>
    <submittedName>
        <fullName evidence="1">Uncharacterized protein</fullName>
    </submittedName>
</protein>
<evidence type="ECO:0000313" key="1">
    <source>
        <dbReference type="EMBL" id="KIG13420.1"/>
    </source>
</evidence>
<comment type="caution">
    <text evidence="1">The sequence shown here is derived from an EMBL/GenBank/DDBJ whole genome shotgun (WGS) entry which is preliminary data.</text>
</comment>
<dbReference type="EMBL" id="JMCC02000098">
    <property type="protein sequence ID" value="KIG13420.1"/>
    <property type="molecule type" value="Genomic_DNA"/>
</dbReference>
<dbReference type="Proteomes" id="UP000031599">
    <property type="component" value="Unassembled WGS sequence"/>
</dbReference>
<organism evidence="1 2">
    <name type="scientific">Enhygromyxa salina</name>
    <dbReference type="NCBI Taxonomy" id="215803"/>
    <lineage>
        <taxon>Bacteria</taxon>
        <taxon>Pseudomonadati</taxon>
        <taxon>Myxococcota</taxon>
        <taxon>Polyangia</taxon>
        <taxon>Nannocystales</taxon>
        <taxon>Nannocystaceae</taxon>
        <taxon>Enhygromyxa</taxon>
    </lineage>
</organism>
<reference evidence="1 2" key="1">
    <citation type="submission" date="2014-12" db="EMBL/GenBank/DDBJ databases">
        <title>Genome assembly of Enhygromyxa salina DSM 15201.</title>
        <authorList>
            <person name="Sharma G."/>
            <person name="Subramanian S."/>
        </authorList>
    </citation>
    <scope>NUCLEOTIDE SEQUENCE [LARGE SCALE GENOMIC DNA]</scope>
    <source>
        <strain evidence="1 2">DSM 15201</strain>
    </source>
</reference>
<proteinExistence type="predicted"/>
<gene>
    <name evidence="1" type="ORF">DB30_08096</name>
</gene>